<dbReference type="Gene3D" id="1.10.8.1180">
    <property type="match status" value="1"/>
</dbReference>
<protein>
    <submittedName>
        <fullName evidence="2">DnaT-like ssDNA-binding domain-containing protein</fullName>
    </submittedName>
</protein>
<dbReference type="Proteomes" id="UP001596364">
    <property type="component" value="Unassembled WGS sequence"/>
</dbReference>
<evidence type="ECO:0000313" key="2">
    <source>
        <dbReference type="EMBL" id="MFC6441671.1"/>
    </source>
</evidence>
<dbReference type="EMBL" id="JBHSUS010000001">
    <property type="protein sequence ID" value="MFC6441671.1"/>
    <property type="molecule type" value="Genomic_DNA"/>
</dbReference>
<dbReference type="InterPro" id="IPR040480">
    <property type="entry name" value="DnaT_DNA_bind"/>
</dbReference>
<organism evidence="2 3">
    <name type="scientific">Pseudobowmanella zhangzhouensis</name>
    <dbReference type="NCBI Taxonomy" id="1537679"/>
    <lineage>
        <taxon>Bacteria</taxon>
        <taxon>Pseudomonadati</taxon>
        <taxon>Pseudomonadota</taxon>
        <taxon>Gammaproteobacteria</taxon>
        <taxon>Alteromonadales</taxon>
        <taxon>Alteromonadaceae</taxon>
    </lineage>
</organism>
<gene>
    <name evidence="2" type="ORF">ACFP85_16070</name>
</gene>
<evidence type="ECO:0000259" key="1">
    <source>
        <dbReference type="Pfam" id="PF17948"/>
    </source>
</evidence>
<accession>A0ABW1XPK4</accession>
<proteinExistence type="predicted"/>
<feature type="domain" description="DnaT DNA-binding" evidence="1">
    <location>
        <begin position="111"/>
        <end position="179"/>
    </location>
</feature>
<sequence>MNNAELDALSQAVSNEARVLYLLILRPGANTTGESEPLNYKQIKTLLNARKEIITLGRQINSLLTELANVGLIGFHQTTDAEHSLNGKRVILPMLAATQDKFDRLHLGATAMHANWQPDTGLFNQLARLVGLLDARYTEQETGEFIAYWLGRPSNQFSLFQWTQKFVQHLKKNRMASGYQATQRVGNQLVQKTAGVSADENARKLVEKYRAKSE</sequence>
<dbReference type="RefSeq" id="WP_174719770.1">
    <property type="nucleotide sequence ID" value="NZ_JBHSUS010000001.1"/>
</dbReference>
<comment type="caution">
    <text evidence="2">The sequence shown here is derived from an EMBL/GenBank/DDBJ whole genome shotgun (WGS) entry which is preliminary data.</text>
</comment>
<reference evidence="3" key="1">
    <citation type="journal article" date="2019" name="Int. J. Syst. Evol. Microbiol.">
        <title>The Global Catalogue of Microorganisms (GCM) 10K type strain sequencing project: providing services to taxonomists for standard genome sequencing and annotation.</title>
        <authorList>
            <consortium name="The Broad Institute Genomics Platform"/>
            <consortium name="The Broad Institute Genome Sequencing Center for Infectious Disease"/>
            <person name="Wu L."/>
            <person name="Ma J."/>
        </authorList>
    </citation>
    <scope>NUCLEOTIDE SEQUENCE [LARGE SCALE GENOMIC DNA]</scope>
    <source>
        <strain evidence="3">CGMCC 1.16031</strain>
    </source>
</reference>
<dbReference type="Pfam" id="PF17948">
    <property type="entry name" value="DnaT"/>
    <property type="match status" value="1"/>
</dbReference>
<evidence type="ECO:0000313" key="3">
    <source>
        <dbReference type="Proteomes" id="UP001596364"/>
    </source>
</evidence>
<keyword evidence="3" id="KW-1185">Reference proteome</keyword>
<name>A0ABW1XPK4_9ALTE</name>